<keyword evidence="3" id="KW-1185">Reference proteome</keyword>
<dbReference type="Proteomes" id="UP000230233">
    <property type="component" value="Chromosome III"/>
</dbReference>
<protein>
    <submittedName>
        <fullName evidence="2">Uncharacterized protein</fullName>
    </submittedName>
</protein>
<evidence type="ECO:0000256" key="1">
    <source>
        <dbReference type="SAM" id="MobiDB-lite"/>
    </source>
</evidence>
<gene>
    <name evidence="2" type="primary">Cnig_chr_III.g11092</name>
    <name evidence="2" type="ORF">B9Z55_011092</name>
</gene>
<reference evidence="3" key="1">
    <citation type="submission" date="2017-10" db="EMBL/GenBank/DDBJ databases">
        <title>Rapid genome shrinkage in a self-fertile nematode reveals novel sperm competition proteins.</title>
        <authorList>
            <person name="Yin D."/>
            <person name="Schwarz E.M."/>
            <person name="Thomas C.G."/>
            <person name="Felde R.L."/>
            <person name="Korf I.F."/>
            <person name="Cutter A.D."/>
            <person name="Schartner C.M."/>
            <person name="Ralston E.J."/>
            <person name="Meyer B.J."/>
            <person name="Haag E.S."/>
        </authorList>
    </citation>
    <scope>NUCLEOTIDE SEQUENCE [LARGE SCALE GENOMIC DNA]</scope>
    <source>
        <strain evidence="3">JU1422</strain>
    </source>
</reference>
<evidence type="ECO:0000313" key="3">
    <source>
        <dbReference type="Proteomes" id="UP000230233"/>
    </source>
</evidence>
<comment type="caution">
    <text evidence="2">The sequence shown here is derived from an EMBL/GenBank/DDBJ whole genome shotgun (WGS) entry which is preliminary data.</text>
</comment>
<accession>A0A2G5UIQ5</accession>
<dbReference type="AlphaFoldDB" id="A0A2G5UIQ5"/>
<dbReference type="EMBL" id="PDUG01000003">
    <property type="protein sequence ID" value="PIC39389.1"/>
    <property type="molecule type" value="Genomic_DNA"/>
</dbReference>
<sequence>MINLDWNKFWNSSVARTKRDGIQSHRESQEGMHSVEQFQQTAENAQEYDQAAHRRIPTETEGNVNAQMQQNQKLQPNANAPHQLNMLPGNVGSIGSHRAHSYRPQTYW</sequence>
<feature type="region of interest" description="Disordered" evidence="1">
    <location>
        <begin position="40"/>
        <end position="108"/>
    </location>
</feature>
<proteinExistence type="predicted"/>
<name>A0A2G5UIQ5_9PELO</name>
<feature type="compositionally biased region" description="Polar residues" evidence="1">
    <location>
        <begin position="60"/>
        <end position="82"/>
    </location>
</feature>
<evidence type="ECO:0000313" key="2">
    <source>
        <dbReference type="EMBL" id="PIC39389.1"/>
    </source>
</evidence>
<organism evidence="2 3">
    <name type="scientific">Caenorhabditis nigoni</name>
    <dbReference type="NCBI Taxonomy" id="1611254"/>
    <lineage>
        <taxon>Eukaryota</taxon>
        <taxon>Metazoa</taxon>
        <taxon>Ecdysozoa</taxon>
        <taxon>Nematoda</taxon>
        <taxon>Chromadorea</taxon>
        <taxon>Rhabditida</taxon>
        <taxon>Rhabditina</taxon>
        <taxon>Rhabditomorpha</taxon>
        <taxon>Rhabditoidea</taxon>
        <taxon>Rhabditidae</taxon>
        <taxon>Peloderinae</taxon>
        <taxon>Caenorhabditis</taxon>
    </lineage>
</organism>